<feature type="domain" description="RNA 2-O ribose methyltransferase substrate binding" evidence="4">
    <location>
        <begin position="41"/>
        <end position="108"/>
    </location>
</feature>
<keyword evidence="3" id="KW-0808">Transferase</keyword>
<dbReference type="InterPro" id="IPR001537">
    <property type="entry name" value="SpoU_MeTrfase"/>
</dbReference>
<dbReference type="SMART" id="SM00967">
    <property type="entry name" value="SpoU_sub_bind"/>
    <property type="match status" value="1"/>
</dbReference>
<dbReference type="EMBL" id="JBHTKJ010000039">
    <property type="protein sequence ID" value="MFD1039579.1"/>
    <property type="molecule type" value="Genomic_DNA"/>
</dbReference>
<dbReference type="Gene3D" id="3.40.1280.10">
    <property type="match status" value="1"/>
</dbReference>
<evidence type="ECO:0000256" key="3">
    <source>
        <dbReference type="ARBA" id="ARBA00022679"/>
    </source>
</evidence>
<dbReference type="InterPro" id="IPR029026">
    <property type="entry name" value="tRNA_m1G_MTases_N"/>
</dbReference>
<dbReference type="GO" id="GO:0008168">
    <property type="term" value="F:methyltransferase activity"/>
    <property type="evidence" value="ECO:0007669"/>
    <property type="project" value="UniProtKB-KW"/>
</dbReference>
<dbReference type="SUPFAM" id="SSF55315">
    <property type="entry name" value="L30e-like"/>
    <property type="match status" value="1"/>
</dbReference>
<sequence>MMIQDIMMGMKKMITSVKNEKIKDWKKLHKRKERVNSKTFLIEGFHLIEEAITSNWDVIEIILENDIELPNSCKDIPYTIVSDNVFQHIAQTKAPQGIAAVVQIQPPKRISGDNVLLVDAVQDPGNLGTIIRTADAAGFDAVVLGNDTVDLFNDKVIRATQGSLFHVPIMEADLITKTSELKEEGYRIWGAALENAYPFNEVTVDEKVALIVGNEGAGIQDELLRLVDTIVKIPIYGKAESLNVSVASGILMYYVKG</sequence>
<dbReference type="InterPro" id="IPR029064">
    <property type="entry name" value="Ribosomal_eL30-like_sf"/>
</dbReference>
<accession>A0ABW3LRD0</accession>
<proteinExistence type="inferred from homology"/>
<reference evidence="6" key="1">
    <citation type="journal article" date="2019" name="Int. J. Syst. Evol. Microbiol.">
        <title>The Global Catalogue of Microorganisms (GCM) 10K type strain sequencing project: providing services to taxonomists for standard genome sequencing and annotation.</title>
        <authorList>
            <consortium name="The Broad Institute Genomics Platform"/>
            <consortium name="The Broad Institute Genome Sequencing Center for Infectious Disease"/>
            <person name="Wu L."/>
            <person name="Ma J."/>
        </authorList>
    </citation>
    <scope>NUCLEOTIDE SEQUENCE [LARGE SCALE GENOMIC DNA]</scope>
    <source>
        <strain evidence="6">CCUG 56754</strain>
    </source>
</reference>
<evidence type="ECO:0000313" key="6">
    <source>
        <dbReference type="Proteomes" id="UP001597040"/>
    </source>
</evidence>
<dbReference type="Pfam" id="PF00588">
    <property type="entry name" value="SpoU_methylase"/>
    <property type="match status" value="1"/>
</dbReference>
<dbReference type="Gene3D" id="3.30.1330.30">
    <property type="match status" value="1"/>
</dbReference>
<comment type="similarity">
    <text evidence="1">Belongs to the class IV-like SAM-binding methyltransferase superfamily. RNA methyltransferase TrmH family.</text>
</comment>
<name>A0ABW3LRD0_9BACI</name>
<gene>
    <name evidence="5" type="ORF">ACFQ3N_14415</name>
</gene>
<evidence type="ECO:0000313" key="5">
    <source>
        <dbReference type="EMBL" id="MFD1039579.1"/>
    </source>
</evidence>
<dbReference type="SUPFAM" id="SSF75217">
    <property type="entry name" value="alpha/beta knot"/>
    <property type="match status" value="1"/>
</dbReference>
<protein>
    <submittedName>
        <fullName evidence="5">TrmH family RNA methyltransferase</fullName>
    </submittedName>
</protein>
<organism evidence="5 6">
    <name type="scientific">Virgibacillus byunsanensis</name>
    <dbReference type="NCBI Taxonomy" id="570945"/>
    <lineage>
        <taxon>Bacteria</taxon>
        <taxon>Bacillati</taxon>
        <taxon>Bacillota</taxon>
        <taxon>Bacilli</taxon>
        <taxon>Bacillales</taxon>
        <taxon>Bacillaceae</taxon>
        <taxon>Virgibacillus</taxon>
    </lineage>
</organism>
<dbReference type="InterPro" id="IPR053888">
    <property type="entry name" value="MRM3-like_sub_bind"/>
</dbReference>
<dbReference type="RefSeq" id="WP_390363236.1">
    <property type="nucleotide sequence ID" value="NZ_JBHTKJ010000039.1"/>
</dbReference>
<dbReference type="GO" id="GO:0032259">
    <property type="term" value="P:methylation"/>
    <property type="evidence" value="ECO:0007669"/>
    <property type="project" value="UniProtKB-KW"/>
</dbReference>
<keyword evidence="2 5" id="KW-0489">Methyltransferase</keyword>
<dbReference type="PANTHER" id="PTHR43191">
    <property type="entry name" value="RRNA METHYLTRANSFERASE 3"/>
    <property type="match status" value="1"/>
</dbReference>
<comment type="caution">
    <text evidence="5">The sequence shown here is derived from an EMBL/GenBank/DDBJ whole genome shotgun (WGS) entry which is preliminary data.</text>
</comment>
<evidence type="ECO:0000256" key="2">
    <source>
        <dbReference type="ARBA" id="ARBA00022603"/>
    </source>
</evidence>
<dbReference type="PANTHER" id="PTHR43191:SF2">
    <property type="entry name" value="RRNA METHYLTRANSFERASE 3, MITOCHONDRIAL"/>
    <property type="match status" value="1"/>
</dbReference>
<evidence type="ECO:0000259" key="4">
    <source>
        <dbReference type="SMART" id="SM00967"/>
    </source>
</evidence>
<evidence type="ECO:0000256" key="1">
    <source>
        <dbReference type="ARBA" id="ARBA00007228"/>
    </source>
</evidence>
<keyword evidence="6" id="KW-1185">Reference proteome</keyword>
<dbReference type="CDD" id="cd18095">
    <property type="entry name" value="SpoU-like_rRNA-MTase"/>
    <property type="match status" value="1"/>
</dbReference>
<dbReference type="Proteomes" id="UP001597040">
    <property type="component" value="Unassembled WGS sequence"/>
</dbReference>
<dbReference type="InterPro" id="IPR051259">
    <property type="entry name" value="rRNA_Methyltransferase"/>
</dbReference>
<dbReference type="InterPro" id="IPR013123">
    <property type="entry name" value="SpoU_subst-bd"/>
</dbReference>
<dbReference type="InterPro" id="IPR029028">
    <property type="entry name" value="Alpha/beta_knot_MTases"/>
</dbReference>
<dbReference type="Pfam" id="PF22435">
    <property type="entry name" value="MRM3-like_sub_bind"/>
    <property type="match status" value="1"/>
</dbReference>